<sequence>MSIEGLLGSLQSHELRMKQYDLTPLEKAFQTQVALRGNFKGDRGRDFGRGRGSFGRGRGSYGTRGRGRAGRGESTQSDGGEVQGGTHGDGEGARGRGYGFRGRGRSNLANIKCHYCKRYEHIYHFCWKRQKNEEAINVDMVQEKEVEKSEDTMFLTHSKEYGDS</sequence>
<evidence type="ECO:0000313" key="2">
    <source>
        <dbReference type="EMBL" id="PKU61343.1"/>
    </source>
</evidence>
<protein>
    <recommendedName>
        <fullName evidence="4">Retrovirus-related Pol polyprotein from transposon TNT 1-94</fullName>
    </recommendedName>
</protein>
<feature type="compositionally biased region" description="Gly residues" evidence="1">
    <location>
        <begin position="50"/>
        <end position="64"/>
    </location>
</feature>
<dbReference type="EMBL" id="KZ504724">
    <property type="protein sequence ID" value="PKU61343.1"/>
    <property type="molecule type" value="Genomic_DNA"/>
</dbReference>
<proteinExistence type="predicted"/>
<gene>
    <name evidence="2" type="ORF">MA16_Dca028166</name>
</gene>
<evidence type="ECO:0000313" key="3">
    <source>
        <dbReference type="Proteomes" id="UP000233837"/>
    </source>
</evidence>
<evidence type="ECO:0000256" key="1">
    <source>
        <dbReference type="SAM" id="MobiDB-lite"/>
    </source>
</evidence>
<organism evidence="2 3">
    <name type="scientific">Dendrobium catenatum</name>
    <dbReference type="NCBI Taxonomy" id="906689"/>
    <lineage>
        <taxon>Eukaryota</taxon>
        <taxon>Viridiplantae</taxon>
        <taxon>Streptophyta</taxon>
        <taxon>Embryophyta</taxon>
        <taxon>Tracheophyta</taxon>
        <taxon>Spermatophyta</taxon>
        <taxon>Magnoliopsida</taxon>
        <taxon>Liliopsida</taxon>
        <taxon>Asparagales</taxon>
        <taxon>Orchidaceae</taxon>
        <taxon>Epidendroideae</taxon>
        <taxon>Malaxideae</taxon>
        <taxon>Dendrobiinae</taxon>
        <taxon>Dendrobium</taxon>
    </lineage>
</organism>
<dbReference type="AlphaFoldDB" id="A0A2I0VD66"/>
<keyword evidence="3" id="KW-1185">Reference proteome</keyword>
<reference evidence="2 3" key="1">
    <citation type="journal article" date="2016" name="Sci. Rep.">
        <title>The Dendrobium catenatum Lindl. genome sequence provides insights into polysaccharide synthase, floral development and adaptive evolution.</title>
        <authorList>
            <person name="Zhang G.Q."/>
            <person name="Xu Q."/>
            <person name="Bian C."/>
            <person name="Tsai W.C."/>
            <person name="Yeh C.M."/>
            <person name="Liu K.W."/>
            <person name="Yoshida K."/>
            <person name="Zhang L.S."/>
            <person name="Chang S.B."/>
            <person name="Chen F."/>
            <person name="Shi Y."/>
            <person name="Su Y.Y."/>
            <person name="Zhang Y.Q."/>
            <person name="Chen L.J."/>
            <person name="Yin Y."/>
            <person name="Lin M."/>
            <person name="Huang H."/>
            <person name="Deng H."/>
            <person name="Wang Z.W."/>
            <person name="Zhu S.L."/>
            <person name="Zhao X."/>
            <person name="Deng C."/>
            <person name="Niu S.C."/>
            <person name="Huang J."/>
            <person name="Wang M."/>
            <person name="Liu G.H."/>
            <person name="Yang H.J."/>
            <person name="Xiao X.J."/>
            <person name="Hsiao Y.Y."/>
            <person name="Wu W.L."/>
            <person name="Chen Y.Y."/>
            <person name="Mitsuda N."/>
            <person name="Ohme-Takagi M."/>
            <person name="Luo Y.B."/>
            <person name="Van de Peer Y."/>
            <person name="Liu Z.J."/>
        </authorList>
    </citation>
    <scope>NUCLEOTIDE SEQUENCE [LARGE SCALE GENOMIC DNA]</scope>
    <source>
        <tissue evidence="2">The whole plant</tissue>
    </source>
</reference>
<feature type="compositionally biased region" description="Basic and acidic residues" evidence="1">
    <location>
        <begin position="40"/>
        <end position="49"/>
    </location>
</feature>
<evidence type="ECO:0008006" key="4">
    <source>
        <dbReference type="Google" id="ProtNLM"/>
    </source>
</evidence>
<feature type="region of interest" description="Disordered" evidence="1">
    <location>
        <begin position="40"/>
        <end position="99"/>
    </location>
</feature>
<name>A0A2I0VD66_9ASPA</name>
<dbReference type="Proteomes" id="UP000233837">
    <property type="component" value="Unassembled WGS sequence"/>
</dbReference>
<reference evidence="2 3" key="2">
    <citation type="journal article" date="2017" name="Nature">
        <title>The Apostasia genome and the evolution of orchids.</title>
        <authorList>
            <person name="Zhang G.Q."/>
            <person name="Liu K.W."/>
            <person name="Li Z."/>
            <person name="Lohaus R."/>
            <person name="Hsiao Y.Y."/>
            <person name="Niu S.C."/>
            <person name="Wang J.Y."/>
            <person name="Lin Y.C."/>
            <person name="Xu Q."/>
            <person name="Chen L.J."/>
            <person name="Yoshida K."/>
            <person name="Fujiwara S."/>
            <person name="Wang Z.W."/>
            <person name="Zhang Y.Q."/>
            <person name="Mitsuda N."/>
            <person name="Wang M."/>
            <person name="Liu G.H."/>
            <person name="Pecoraro L."/>
            <person name="Huang H.X."/>
            <person name="Xiao X.J."/>
            <person name="Lin M."/>
            <person name="Wu X.Y."/>
            <person name="Wu W.L."/>
            <person name="Chen Y.Y."/>
            <person name="Chang S.B."/>
            <person name="Sakamoto S."/>
            <person name="Ohme-Takagi M."/>
            <person name="Yagi M."/>
            <person name="Zeng S.J."/>
            <person name="Shen C.Y."/>
            <person name="Yeh C.M."/>
            <person name="Luo Y.B."/>
            <person name="Tsai W.C."/>
            <person name="Van de Peer Y."/>
            <person name="Liu Z.J."/>
        </authorList>
    </citation>
    <scope>NUCLEOTIDE SEQUENCE [LARGE SCALE GENOMIC DNA]</scope>
    <source>
        <tissue evidence="2">The whole plant</tissue>
    </source>
</reference>
<accession>A0A2I0VD66</accession>